<comment type="caution">
    <text evidence="2">The sequence shown here is derived from an EMBL/GenBank/DDBJ whole genome shotgun (WGS) entry which is preliminary data.</text>
</comment>
<dbReference type="Pfam" id="PF07693">
    <property type="entry name" value="KAP_NTPase"/>
    <property type="match status" value="1"/>
</dbReference>
<feature type="domain" description="KAP NTPase" evidence="1">
    <location>
        <begin position="23"/>
        <end position="294"/>
    </location>
</feature>
<dbReference type="InterPro" id="IPR011646">
    <property type="entry name" value="KAP_P-loop"/>
</dbReference>
<dbReference type="EMBL" id="ABYV02000006">
    <property type="protein sequence ID" value="EFC93740.1"/>
    <property type="molecule type" value="Genomic_DNA"/>
</dbReference>
<evidence type="ECO:0000313" key="2">
    <source>
        <dbReference type="EMBL" id="EFC93740.1"/>
    </source>
</evidence>
<protein>
    <submittedName>
        <fullName evidence="2">KAP family P-loop domain protein</fullName>
    </submittedName>
</protein>
<dbReference type="InterPro" id="IPR052754">
    <property type="entry name" value="NTPase_KAP_P-loop"/>
</dbReference>
<dbReference type="PATRIC" id="fig|521002.11.peg.1289"/>
<dbReference type="Proteomes" id="UP000004028">
    <property type="component" value="Unassembled WGS sequence"/>
</dbReference>
<name>D2ZR43_METSM</name>
<dbReference type="PANTHER" id="PTHR22674:SF6">
    <property type="entry name" value="NTPASE KAP FAMILY P-LOOP DOMAIN-CONTAINING PROTEIN 1"/>
    <property type="match status" value="1"/>
</dbReference>
<dbReference type="AlphaFoldDB" id="D2ZR43"/>
<dbReference type="PANTHER" id="PTHR22674">
    <property type="entry name" value="NTPASE, KAP FAMILY P-LOOP DOMAIN-CONTAINING 1"/>
    <property type="match status" value="1"/>
</dbReference>
<dbReference type="Gene3D" id="3.40.50.300">
    <property type="entry name" value="P-loop containing nucleotide triphosphate hydrolases"/>
    <property type="match status" value="1"/>
</dbReference>
<evidence type="ECO:0000259" key="1">
    <source>
        <dbReference type="Pfam" id="PF07693"/>
    </source>
</evidence>
<dbReference type="InterPro" id="IPR027417">
    <property type="entry name" value="P-loop_NTPase"/>
</dbReference>
<accession>D2ZR43</accession>
<gene>
    <name evidence="2" type="ORF">METSMIF1_03326</name>
</gene>
<dbReference type="RefSeq" id="WP_004033739.1">
    <property type="nucleotide sequence ID" value="NZ_GG704759.1"/>
</dbReference>
<evidence type="ECO:0000313" key="3">
    <source>
        <dbReference type="Proteomes" id="UP000004028"/>
    </source>
</evidence>
<dbReference type="SUPFAM" id="SSF52540">
    <property type="entry name" value="P-loop containing nucleoside triphosphate hydrolases"/>
    <property type="match status" value="1"/>
</dbReference>
<reference evidence="2 3" key="1">
    <citation type="submission" date="2010-01" db="EMBL/GenBank/DDBJ databases">
        <authorList>
            <person name="Weinstock G."/>
            <person name="Sodergren E."/>
            <person name="Clifton S."/>
            <person name="Fulton L."/>
            <person name="Fulton B."/>
            <person name="Courtney L."/>
            <person name="Fronick C."/>
            <person name="Harrison M."/>
            <person name="Strong C."/>
            <person name="Farmer C."/>
            <person name="Delahaunty K."/>
            <person name="Markovic C."/>
            <person name="Hall O."/>
            <person name="Minx P."/>
            <person name="Tomlinson C."/>
            <person name="Mitreva M."/>
            <person name="Nelson J."/>
            <person name="Hou S."/>
            <person name="Wollam A."/>
            <person name="Pepin K.H."/>
            <person name="Johnson M."/>
            <person name="Bhonagiri V."/>
            <person name="Nash W.E."/>
            <person name="Warren W."/>
            <person name="Chinwalla A."/>
            <person name="Mardis E.R."/>
            <person name="Wilson R.K."/>
        </authorList>
    </citation>
    <scope>NUCLEOTIDE SEQUENCE [LARGE SCALE GENOMIC DNA]</scope>
    <source>
        <strain evidence="2 3">DSM 2374</strain>
    </source>
</reference>
<sequence>MTNQNILKNDLPITKFDDDNLDRQKFAIQMRKIIKNYNKKDCLTLGIMGSWGSGKTSFINMVLDQNKDNILTEKDFKVMRFNPWNFSKQQDLYHQFFEQLKDILISNENDEGKRKHIKNIIDKYWEKIRYNGTLSLSCYGISYSKPLGEKTLETQKNEINKTLSYIGYKLIIIIDDIDRLTDDEVQQIFILVKSLADFPNIIYILPFDRNIILNSMGNMQKDYGGEFLDKIIQLQIDLPKIPTSKVRNIFEKDLEDIIKNEKIDLNSEDRDFWSTLSFLSNIREVNRYINNILFYLPLMKDEVNILDYILLTGLQLFENKIYHEIKNNKTFFTRSLIKKPDIGTLPKYQEHFKNIIDKKETLSEKQLIEILKILFPQLENFDINGDMTNQVPTWNSKLRICSYKMFDKYFELTLNENEMSNIYFEMIIQSEDYDFIKNEILKNDIDGKSEDFLEKLRDNASKIDSKNIKLFLRLLYDIGDNLNVETGTIIFSKNTLLLQNIGVLSKLLNNKELYDAMDYAIKNAEDCLYLLVDALSIHDKNNQRYRFKNQKSGAKKELTNEQLDKLQKQACIKIKQWANNGKLFKVYRTIEVIYNWYFWDNEEYNKFIEKTLENDGELIKLIKIFINISKDDNEVNYDFNFSIMEKICPIQKIYNRINNIIPKIEDKNEQKICRSFIEKYNLNYH</sequence>
<organism evidence="2 3">
    <name type="scientific">Methanobrevibacter smithii DSM 2374</name>
    <dbReference type="NCBI Taxonomy" id="521002"/>
    <lineage>
        <taxon>Archaea</taxon>
        <taxon>Methanobacteriati</taxon>
        <taxon>Methanobacteriota</taxon>
        <taxon>Methanomada group</taxon>
        <taxon>Methanobacteria</taxon>
        <taxon>Methanobacteriales</taxon>
        <taxon>Methanobacteriaceae</taxon>
        <taxon>Methanobrevibacter</taxon>
    </lineage>
</organism>
<proteinExistence type="predicted"/>
<dbReference type="HOGENOM" id="CLU_021357_0_0_2"/>